<dbReference type="InterPro" id="IPR040460">
    <property type="entry name" value="Gasdermin_pore"/>
</dbReference>
<sequence length="337" mass="37945">MFEAATSHFVDVVGRDTLQPPPSLEAAIHCKPLSLVVKQQPKWPWQTPVLEPQPFKLTEVLLRDRPVTEKEDKLPVLRLETKQMTEFRNDISLTVKGKLGFEIANTFNLELEGSNTINVHVNFGVVKRTDVDVPTLAEALTGVYLDADNAFVKWWRKKKKKQTLCLIVGVFFTATDSRLTVTTQRSATEKAGISLPNMPVLSLGEEVSKEDNHFNYLLVPAFTTIAYKVCEFNVTVNGALELSTFGSPVLQSEVDGSVNAKGTTSVETSGKGNEVLFGHRSHCEMLELRKIYERLMSLQVTEDVWIYSEKQIDYYHTRKFENQVKALSVALLLLNKL</sequence>
<keyword evidence="5" id="KW-1185">Reference proteome</keyword>
<dbReference type="Proteomes" id="UP000694865">
    <property type="component" value="Unplaced"/>
</dbReference>
<evidence type="ECO:0000313" key="5">
    <source>
        <dbReference type="Proteomes" id="UP000694865"/>
    </source>
</evidence>
<gene>
    <name evidence="6" type="primary">LOC100368005</name>
</gene>
<evidence type="ECO:0000313" key="6">
    <source>
        <dbReference type="RefSeq" id="XP_002740828.1"/>
    </source>
</evidence>
<protein>
    <submittedName>
        <fullName evidence="6">Pejvakin-like</fullName>
    </submittedName>
</protein>
<evidence type="ECO:0000259" key="4">
    <source>
        <dbReference type="Pfam" id="PF04598"/>
    </source>
</evidence>
<dbReference type="Pfam" id="PF04598">
    <property type="entry name" value="Gasdermin"/>
    <property type="match status" value="1"/>
</dbReference>
<keyword evidence="3" id="KW-0472">Membrane</keyword>
<dbReference type="GeneID" id="100368005"/>
<evidence type="ECO:0000256" key="1">
    <source>
        <dbReference type="ARBA" id="ARBA00004308"/>
    </source>
</evidence>
<evidence type="ECO:0000256" key="2">
    <source>
        <dbReference type="ARBA" id="ARBA00009279"/>
    </source>
</evidence>
<comment type="similarity">
    <text evidence="2">Belongs to the gasdermin family.</text>
</comment>
<reference evidence="6" key="1">
    <citation type="submission" date="2025-08" db="UniProtKB">
        <authorList>
            <consortium name="RefSeq"/>
        </authorList>
    </citation>
    <scope>IDENTIFICATION</scope>
    <source>
        <tissue evidence="6">Testes</tissue>
    </source>
</reference>
<accession>A0ABM0GZG7</accession>
<feature type="domain" description="Gasdermin pore forming" evidence="4">
    <location>
        <begin position="1"/>
        <end position="244"/>
    </location>
</feature>
<name>A0ABM0GZG7_SACKO</name>
<comment type="subcellular location">
    <subcellularLocation>
        <location evidence="1">Endomembrane system</location>
    </subcellularLocation>
</comment>
<dbReference type="PANTHER" id="PTHR15207:SF3">
    <property type="entry name" value="DEAFNESS, AUTOSOMAL DOMINANT 5-RELATED"/>
    <property type="match status" value="1"/>
</dbReference>
<proteinExistence type="inferred from homology"/>
<dbReference type="RefSeq" id="XP_002740828.1">
    <property type="nucleotide sequence ID" value="XM_002740782.1"/>
</dbReference>
<dbReference type="InterPro" id="IPR042377">
    <property type="entry name" value="GSDME"/>
</dbReference>
<evidence type="ECO:0000256" key="3">
    <source>
        <dbReference type="ARBA" id="ARBA00023136"/>
    </source>
</evidence>
<organism evidence="5 6">
    <name type="scientific">Saccoglossus kowalevskii</name>
    <name type="common">Acorn worm</name>
    <dbReference type="NCBI Taxonomy" id="10224"/>
    <lineage>
        <taxon>Eukaryota</taxon>
        <taxon>Metazoa</taxon>
        <taxon>Hemichordata</taxon>
        <taxon>Enteropneusta</taxon>
        <taxon>Harrimaniidae</taxon>
        <taxon>Saccoglossus</taxon>
    </lineage>
</organism>
<dbReference type="PANTHER" id="PTHR15207">
    <property type="entry name" value="NONSYNDROMIC HEARING IMPAIRMENT PROTEIN"/>
    <property type="match status" value="1"/>
</dbReference>